<evidence type="ECO:0000256" key="1">
    <source>
        <dbReference type="ARBA" id="ARBA00004141"/>
    </source>
</evidence>
<keyword evidence="3 5" id="KW-1133">Transmembrane helix</keyword>
<evidence type="ECO:0008006" key="8">
    <source>
        <dbReference type="Google" id="ProtNLM"/>
    </source>
</evidence>
<evidence type="ECO:0000313" key="7">
    <source>
        <dbReference type="Proteomes" id="UP001497453"/>
    </source>
</evidence>
<dbReference type="EMBL" id="OZ037944">
    <property type="protein sequence ID" value="CAL1694147.1"/>
    <property type="molecule type" value="Genomic_DNA"/>
</dbReference>
<proteinExistence type="predicted"/>
<evidence type="ECO:0000313" key="6">
    <source>
        <dbReference type="EMBL" id="CAL1694147.1"/>
    </source>
</evidence>
<evidence type="ECO:0000256" key="4">
    <source>
        <dbReference type="ARBA" id="ARBA00023136"/>
    </source>
</evidence>
<keyword evidence="4 5" id="KW-0472">Membrane</keyword>
<dbReference type="PANTHER" id="PTHR10250">
    <property type="entry name" value="MICROSOMAL GLUTATHIONE S-TRANSFERASE"/>
    <property type="match status" value="1"/>
</dbReference>
<gene>
    <name evidence="6" type="ORF">GFSPODELE1_LOCUS181</name>
</gene>
<sequence length="152" mass="16424">MSSAALVTLPQGYQYAGAAILSTFWLHFWQMVKVSKARSLAKIPYPQLYAEKAEAEANKDAYKFNCTQRAHQNTLENLPTILGSTAIVATQWPIFAASACGLWVAARVLYTIGYSTGDPAKRNMFKGTLIGGLSMISLLVGATAAVGKTILY</sequence>
<reference evidence="7" key="1">
    <citation type="submission" date="2024-04" db="EMBL/GenBank/DDBJ databases">
        <authorList>
            <person name="Shaw F."/>
            <person name="Minotto A."/>
        </authorList>
    </citation>
    <scope>NUCLEOTIDE SEQUENCE [LARGE SCALE GENOMIC DNA]</scope>
</reference>
<comment type="subcellular location">
    <subcellularLocation>
        <location evidence="1">Membrane</location>
        <topology evidence="1">Multi-pass membrane protein</topology>
    </subcellularLocation>
</comment>
<keyword evidence="2 5" id="KW-0812">Transmembrane</keyword>
<feature type="transmembrane region" description="Helical" evidence="5">
    <location>
        <begin position="12"/>
        <end position="32"/>
    </location>
</feature>
<keyword evidence="7" id="KW-1185">Reference proteome</keyword>
<dbReference type="InterPro" id="IPR023352">
    <property type="entry name" value="MAPEG-like_dom_sf"/>
</dbReference>
<name>A0ABP1CHJ4_9APHY</name>
<dbReference type="InterPro" id="IPR001129">
    <property type="entry name" value="Membr-assoc_MAPEG"/>
</dbReference>
<dbReference type="Pfam" id="PF01124">
    <property type="entry name" value="MAPEG"/>
    <property type="match status" value="1"/>
</dbReference>
<evidence type="ECO:0000256" key="3">
    <source>
        <dbReference type="ARBA" id="ARBA00022989"/>
    </source>
</evidence>
<accession>A0ABP1CHJ4</accession>
<evidence type="ECO:0000256" key="5">
    <source>
        <dbReference type="SAM" id="Phobius"/>
    </source>
</evidence>
<dbReference type="Proteomes" id="UP001497453">
    <property type="component" value="Chromosome 1"/>
</dbReference>
<feature type="transmembrane region" description="Helical" evidence="5">
    <location>
        <begin position="129"/>
        <end position="151"/>
    </location>
</feature>
<organism evidence="6 7">
    <name type="scientific">Somion occarium</name>
    <dbReference type="NCBI Taxonomy" id="3059160"/>
    <lineage>
        <taxon>Eukaryota</taxon>
        <taxon>Fungi</taxon>
        <taxon>Dikarya</taxon>
        <taxon>Basidiomycota</taxon>
        <taxon>Agaricomycotina</taxon>
        <taxon>Agaricomycetes</taxon>
        <taxon>Polyporales</taxon>
        <taxon>Cerrenaceae</taxon>
        <taxon>Somion</taxon>
    </lineage>
</organism>
<protein>
    <recommendedName>
        <fullName evidence="8">Membrane-associated proteins in eicosanoid and glutathione metabolism</fullName>
    </recommendedName>
</protein>
<dbReference type="SUPFAM" id="SSF161084">
    <property type="entry name" value="MAPEG domain-like"/>
    <property type="match status" value="1"/>
</dbReference>
<dbReference type="Gene3D" id="1.20.120.550">
    <property type="entry name" value="Membrane associated eicosanoid/glutathione metabolism-like domain"/>
    <property type="match status" value="1"/>
</dbReference>
<dbReference type="PANTHER" id="PTHR10250:SF26">
    <property type="entry name" value="GLUTATHIONE S-TRANSFERASE 3, MITOCHONDRIAL"/>
    <property type="match status" value="1"/>
</dbReference>
<dbReference type="InterPro" id="IPR050997">
    <property type="entry name" value="MAPEG"/>
</dbReference>
<evidence type="ECO:0000256" key="2">
    <source>
        <dbReference type="ARBA" id="ARBA00022692"/>
    </source>
</evidence>